<organism evidence="1 2">
    <name type="scientific">Zasmidium cellare ATCC 36951</name>
    <dbReference type="NCBI Taxonomy" id="1080233"/>
    <lineage>
        <taxon>Eukaryota</taxon>
        <taxon>Fungi</taxon>
        <taxon>Dikarya</taxon>
        <taxon>Ascomycota</taxon>
        <taxon>Pezizomycotina</taxon>
        <taxon>Dothideomycetes</taxon>
        <taxon>Dothideomycetidae</taxon>
        <taxon>Mycosphaerellales</taxon>
        <taxon>Mycosphaerellaceae</taxon>
        <taxon>Zasmidium</taxon>
    </lineage>
</organism>
<dbReference type="GeneID" id="54565386"/>
<evidence type="ECO:0000313" key="2">
    <source>
        <dbReference type="Proteomes" id="UP000799537"/>
    </source>
</evidence>
<dbReference type="RefSeq" id="XP_033670220.1">
    <property type="nucleotide sequence ID" value="XM_033812114.1"/>
</dbReference>
<reference evidence="1" key="1">
    <citation type="journal article" date="2020" name="Stud. Mycol.">
        <title>101 Dothideomycetes genomes: a test case for predicting lifestyles and emergence of pathogens.</title>
        <authorList>
            <person name="Haridas S."/>
            <person name="Albert R."/>
            <person name="Binder M."/>
            <person name="Bloem J."/>
            <person name="Labutti K."/>
            <person name="Salamov A."/>
            <person name="Andreopoulos B."/>
            <person name="Baker S."/>
            <person name="Barry K."/>
            <person name="Bills G."/>
            <person name="Bluhm B."/>
            <person name="Cannon C."/>
            <person name="Castanera R."/>
            <person name="Culley D."/>
            <person name="Daum C."/>
            <person name="Ezra D."/>
            <person name="Gonzalez J."/>
            <person name="Henrissat B."/>
            <person name="Kuo A."/>
            <person name="Liang C."/>
            <person name="Lipzen A."/>
            <person name="Lutzoni F."/>
            <person name="Magnuson J."/>
            <person name="Mondo S."/>
            <person name="Nolan M."/>
            <person name="Ohm R."/>
            <person name="Pangilinan J."/>
            <person name="Park H.-J."/>
            <person name="Ramirez L."/>
            <person name="Alfaro M."/>
            <person name="Sun H."/>
            <person name="Tritt A."/>
            <person name="Yoshinaga Y."/>
            <person name="Zwiers L.-H."/>
            <person name="Turgeon B."/>
            <person name="Goodwin S."/>
            <person name="Spatafora J."/>
            <person name="Crous P."/>
            <person name="Grigoriev I."/>
        </authorList>
    </citation>
    <scope>NUCLEOTIDE SEQUENCE</scope>
    <source>
        <strain evidence="1">ATCC 36951</strain>
    </source>
</reference>
<dbReference type="EMBL" id="ML993588">
    <property type="protein sequence ID" value="KAF2169331.1"/>
    <property type="molecule type" value="Genomic_DNA"/>
</dbReference>
<accession>A0A6A6CQI6</accession>
<name>A0A6A6CQI6_ZASCE</name>
<proteinExistence type="predicted"/>
<protein>
    <submittedName>
        <fullName evidence="1">Uncharacterized protein</fullName>
    </submittedName>
</protein>
<keyword evidence="2" id="KW-1185">Reference proteome</keyword>
<sequence length="158" mass="17159">MRASIVHNRPPKSWQPWPACLTATPKNEGRKERKAAKVFRRKQKSANNADAAAEGERLAVCGAGRTWTSCKEPICLASGSPAIGTRSLQYETKIASTNVSMGLSSPSAEVCRAAFASGIQHGVEQGPVHGQQEVTCLFHWPDLFEMRERDDVAGIIIV</sequence>
<gene>
    <name evidence="1" type="ORF">M409DRAFT_52583</name>
</gene>
<evidence type="ECO:0000313" key="1">
    <source>
        <dbReference type="EMBL" id="KAF2169331.1"/>
    </source>
</evidence>
<dbReference type="Proteomes" id="UP000799537">
    <property type="component" value="Unassembled WGS sequence"/>
</dbReference>
<dbReference type="AlphaFoldDB" id="A0A6A6CQI6"/>